<evidence type="ECO:0000256" key="4">
    <source>
        <dbReference type="SAM" id="MobiDB-lite"/>
    </source>
</evidence>
<evidence type="ECO:0000313" key="5">
    <source>
        <dbReference type="EMBL" id="WUS56531.1"/>
    </source>
</evidence>
<proteinExistence type="inferred from homology"/>
<dbReference type="HAMAP" id="MF_00984">
    <property type="entry name" value="SSB"/>
    <property type="match status" value="1"/>
</dbReference>
<reference evidence="5 6" key="1">
    <citation type="submission" date="2022-10" db="EMBL/GenBank/DDBJ databases">
        <title>The complete genomes of actinobacterial strains from the NBC collection.</title>
        <authorList>
            <person name="Joergensen T.S."/>
            <person name="Alvarez Arevalo M."/>
            <person name="Sterndorff E.B."/>
            <person name="Faurdal D."/>
            <person name="Vuksanovic O."/>
            <person name="Mourched A.-S."/>
            <person name="Charusanti P."/>
            <person name="Shaw S."/>
            <person name="Blin K."/>
            <person name="Weber T."/>
        </authorList>
    </citation>
    <scope>NUCLEOTIDE SEQUENCE [LARGE SCALE GENOMIC DNA]</scope>
    <source>
        <strain evidence="5 6">NBC_01247</strain>
    </source>
</reference>
<dbReference type="NCBIfam" id="TIGR00621">
    <property type="entry name" value="ssb"/>
    <property type="match status" value="1"/>
</dbReference>
<keyword evidence="1 2" id="KW-0238">DNA-binding</keyword>
<feature type="region of interest" description="Disordered" evidence="4">
    <location>
        <begin position="126"/>
        <end position="146"/>
    </location>
</feature>
<name>A0ABZ1W6S9_9ACTN</name>
<dbReference type="InterPro" id="IPR012340">
    <property type="entry name" value="NA-bd_OB-fold"/>
</dbReference>
<dbReference type="PANTHER" id="PTHR10302:SF27">
    <property type="entry name" value="SINGLE-STRANDED DNA-BINDING PROTEIN"/>
    <property type="match status" value="1"/>
</dbReference>
<organism evidence="5 6">
    <name type="scientific">Kitasatospora herbaricolor</name>
    <dbReference type="NCBI Taxonomy" id="68217"/>
    <lineage>
        <taxon>Bacteria</taxon>
        <taxon>Bacillati</taxon>
        <taxon>Actinomycetota</taxon>
        <taxon>Actinomycetes</taxon>
        <taxon>Kitasatosporales</taxon>
        <taxon>Streptomycetaceae</taxon>
        <taxon>Kitasatospora</taxon>
    </lineage>
</organism>
<dbReference type="InterPro" id="IPR011344">
    <property type="entry name" value="ssDNA-bd"/>
</dbReference>
<dbReference type="PANTHER" id="PTHR10302">
    <property type="entry name" value="SINGLE-STRANDED DNA-BINDING PROTEIN"/>
    <property type="match status" value="1"/>
</dbReference>
<dbReference type="RefSeq" id="WP_329498608.1">
    <property type="nucleotide sequence ID" value="NZ_CP108460.1"/>
</dbReference>
<dbReference type="SUPFAM" id="SSF50249">
    <property type="entry name" value="Nucleic acid-binding proteins"/>
    <property type="match status" value="1"/>
</dbReference>
<dbReference type="Gene3D" id="2.40.50.140">
    <property type="entry name" value="Nucleic acid-binding proteins"/>
    <property type="match status" value="1"/>
</dbReference>
<dbReference type="GO" id="GO:0003677">
    <property type="term" value="F:DNA binding"/>
    <property type="evidence" value="ECO:0007669"/>
    <property type="project" value="UniProtKB-KW"/>
</dbReference>
<dbReference type="Proteomes" id="UP001432014">
    <property type="component" value="Chromosome"/>
</dbReference>
<evidence type="ECO:0000256" key="3">
    <source>
        <dbReference type="RuleBase" id="RU000524"/>
    </source>
</evidence>
<dbReference type="Pfam" id="PF00436">
    <property type="entry name" value="SSB"/>
    <property type="match status" value="1"/>
</dbReference>
<evidence type="ECO:0000256" key="2">
    <source>
        <dbReference type="HAMAP-Rule" id="MF_00984"/>
    </source>
</evidence>
<dbReference type="EMBL" id="CP108482">
    <property type="protein sequence ID" value="WUS56531.1"/>
    <property type="molecule type" value="Genomic_DNA"/>
</dbReference>
<accession>A0ABZ1W6S9</accession>
<dbReference type="InterPro" id="IPR000424">
    <property type="entry name" value="Primosome_PriB/ssb"/>
</dbReference>
<evidence type="ECO:0000313" key="6">
    <source>
        <dbReference type="Proteomes" id="UP001432014"/>
    </source>
</evidence>
<comment type="caution">
    <text evidence="2">Lacks conserved residue(s) required for the propagation of feature annotation.</text>
</comment>
<gene>
    <name evidence="5" type="primary">ssb</name>
    <name evidence="5" type="ORF">OG469_14000</name>
</gene>
<comment type="subunit">
    <text evidence="2">Homotetramer.</text>
</comment>
<evidence type="ECO:0000256" key="1">
    <source>
        <dbReference type="ARBA" id="ARBA00023125"/>
    </source>
</evidence>
<sequence>MNETLVTMVGNVASVVSYAQTTGGVPVANFRLVATERRYDRAKGEWVDGDTHWVTVVAWRWLAANLVSSLSKGDPVVVSGRLRVREWEEGDRRRSGVEIDARSVGHDLSRGTSAFRWAVRGKSEQQWAGSGGLPVSGGPAGSAAGPVADGPGGGLGAGVGAGVGAGAGGGPGSIAEALAEPAVPDWIVAAVHARRASVAAAEVSAGGPVAEGEVAAV</sequence>
<protein>
    <recommendedName>
        <fullName evidence="2 3">Single-stranded DNA-binding protein</fullName>
        <shortName evidence="2">SSB</shortName>
    </recommendedName>
</protein>
<dbReference type="CDD" id="cd04496">
    <property type="entry name" value="SSB_OBF"/>
    <property type="match status" value="1"/>
</dbReference>
<dbReference type="PROSITE" id="PS50935">
    <property type="entry name" value="SSB"/>
    <property type="match status" value="1"/>
</dbReference>
<keyword evidence="6" id="KW-1185">Reference proteome</keyword>
<feature type="compositionally biased region" description="Gly residues" evidence="4">
    <location>
        <begin position="129"/>
        <end position="140"/>
    </location>
</feature>